<reference evidence="2 3" key="1">
    <citation type="submission" date="2021-01" db="EMBL/GenBank/DDBJ databases">
        <title>Whole genome shotgun sequence of Planobispora siamensis NBRC 107568.</title>
        <authorList>
            <person name="Komaki H."/>
            <person name="Tamura T."/>
        </authorList>
    </citation>
    <scope>NUCLEOTIDE SEQUENCE [LARGE SCALE GENOMIC DNA]</scope>
    <source>
        <strain evidence="2 3">NBRC 107568</strain>
    </source>
</reference>
<keyword evidence="1" id="KW-0472">Membrane</keyword>
<accession>A0A8J3WSG2</accession>
<keyword evidence="1" id="KW-0812">Transmembrane</keyword>
<comment type="caution">
    <text evidence="2">The sequence shown here is derived from an EMBL/GenBank/DDBJ whole genome shotgun (WGS) entry which is preliminary data.</text>
</comment>
<dbReference type="Proteomes" id="UP000619788">
    <property type="component" value="Unassembled WGS sequence"/>
</dbReference>
<dbReference type="AlphaFoldDB" id="A0A8J3WSG2"/>
<evidence type="ECO:0000256" key="1">
    <source>
        <dbReference type="SAM" id="Phobius"/>
    </source>
</evidence>
<protein>
    <submittedName>
        <fullName evidence="2">Uncharacterized protein</fullName>
    </submittedName>
</protein>
<organism evidence="2 3">
    <name type="scientific">Planobispora siamensis</name>
    <dbReference type="NCBI Taxonomy" id="936338"/>
    <lineage>
        <taxon>Bacteria</taxon>
        <taxon>Bacillati</taxon>
        <taxon>Actinomycetota</taxon>
        <taxon>Actinomycetes</taxon>
        <taxon>Streptosporangiales</taxon>
        <taxon>Streptosporangiaceae</taxon>
        <taxon>Planobispora</taxon>
    </lineage>
</organism>
<feature type="transmembrane region" description="Helical" evidence="1">
    <location>
        <begin position="12"/>
        <end position="34"/>
    </location>
</feature>
<keyword evidence="1" id="KW-1133">Transmembrane helix</keyword>
<keyword evidence="3" id="KW-1185">Reference proteome</keyword>
<dbReference type="EMBL" id="BOOJ01000108">
    <property type="protein sequence ID" value="GIH97876.1"/>
    <property type="molecule type" value="Genomic_DNA"/>
</dbReference>
<name>A0A8J3WSG2_9ACTN</name>
<evidence type="ECO:0000313" key="3">
    <source>
        <dbReference type="Proteomes" id="UP000619788"/>
    </source>
</evidence>
<sequence>MEVTIGGIGRILGPLLLLVACHGGLVTAGCLIVAPAGGQIALRGGLIPGEGRLCVSVGAFLRWDRSAVAAGRVKALAHHRGYALGIGGQRIILQSAGHRFQ</sequence>
<proteinExistence type="predicted"/>
<gene>
    <name evidence="2" type="ORF">Psi01_85060</name>
</gene>
<evidence type="ECO:0000313" key="2">
    <source>
        <dbReference type="EMBL" id="GIH97876.1"/>
    </source>
</evidence>